<feature type="domain" description="PPM-type phosphatase" evidence="1">
    <location>
        <begin position="144"/>
        <end position="336"/>
    </location>
</feature>
<keyword evidence="2" id="KW-0067">ATP-binding</keyword>
<dbReference type="SMART" id="SM00331">
    <property type="entry name" value="PP2C_SIG"/>
    <property type="match status" value="1"/>
</dbReference>
<dbReference type="Gene3D" id="3.60.40.10">
    <property type="entry name" value="PPM-type phosphatase domain"/>
    <property type="match status" value="1"/>
</dbReference>
<proteinExistence type="predicted"/>
<keyword evidence="3" id="KW-1185">Reference proteome</keyword>
<dbReference type="SUPFAM" id="SSF81606">
    <property type="entry name" value="PP2C-like"/>
    <property type="match status" value="1"/>
</dbReference>
<evidence type="ECO:0000313" key="3">
    <source>
        <dbReference type="Proteomes" id="UP001365846"/>
    </source>
</evidence>
<name>A0ABU8VIA0_9BURK</name>
<dbReference type="InterPro" id="IPR039248">
    <property type="entry name" value="Ptase_RsbX"/>
</dbReference>
<dbReference type="SUPFAM" id="SSF55874">
    <property type="entry name" value="ATPase domain of HSP90 chaperone/DNA topoisomerase II/histidine kinase"/>
    <property type="match status" value="1"/>
</dbReference>
<dbReference type="Pfam" id="PF13581">
    <property type="entry name" value="HATPase_c_2"/>
    <property type="match status" value="1"/>
</dbReference>
<dbReference type="Gene3D" id="3.30.565.10">
    <property type="entry name" value="Histidine kinase-like ATPase, C-terminal domain"/>
    <property type="match status" value="1"/>
</dbReference>
<dbReference type="InterPro" id="IPR036457">
    <property type="entry name" value="PPM-type-like_dom_sf"/>
</dbReference>
<dbReference type="Proteomes" id="UP001365846">
    <property type="component" value="Unassembled WGS sequence"/>
</dbReference>
<dbReference type="GO" id="GO:0005524">
    <property type="term" value="F:ATP binding"/>
    <property type="evidence" value="ECO:0007669"/>
    <property type="project" value="UniProtKB-KW"/>
</dbReference>
<keyword evidence="2" id="KW-0547">Nucleotide-binding</keyword>
<gene>
    <name evidence="2" type="ORF">WKW77_18240</name>
</gene>
<dbReference type="RefSeq" id="WP_340358265.1">
    <property type="nucleotide sequence ID" value="NZ_JBBKZU010000007.1"/>
</dbReference>
<accession>A0ABU8VIA0</accession>
<dbReference type="InterPro" id="IPR036890">
    <property type="entry name" value="HATPase_C_sf"/>
</dbReference>
<dbReference type="Pfam" id="PF07228">
    <property type="entry name" value="SpoIIE"/>
    <property type="match status" value="1"/>
</dbReference>
<reference evidence="2 3" key="1">
    <citation type="submission" date="2024-03" db="EMBL/GenBank/DDBJ databases">
        <title>Novel species of the genus Variovorax.</title>
        <authorList>
            <person name="Liu Q."/>
            <person name="Xin Y.-H."/>
        </authorList>
    </citation>
    <scope>NUCLEOTIDE SEQUENCE [LARGE SCALE GENOMIC DNA]</scope>
    <source>
        <strain evidence="2 3">KACC 18899</strain>
    </source>
</reference>
<dbReference type="PANTHER" id="PTHR35801">
    <property type="entry name" value="PHOSPHOSERINE PHOSPHATASE RSBX"/>
    <property type="match status" value="1"/>
</dbReference>
<dbReference type="InterPro" id="IPR001932">
    <property type="entry name" value="PPM-type_phosphatase-like_dom"/>
</dbReference>
<dbReference type="InterPro" id="IPR003594">
    <property type="entry name" value="HATPase_dom"/>
</dbReference>
<organism evidence="2 3">
    <name type="scientific">Variovorax ureilyticus</name>
    <dbReference type="NCBI Taxonomy" id="1836198"/>
    <lineage>
        <taxon>Bacteria</taxon>
        <taxon>Pseudomonadati</taxon>
        <taxon>Pseudomonadota</taxon>
        <taxon>Betaproteobacteria</taxon>
        <taxon>Burkholderiales</taxon>
        <taxon>Comamonadaceae</taxon>
        <taxon>Variovorax</taxon>
    </lineage>
</organism>
<sequence>MPGWTHTAFPIGEPSRIGEARRHAAARSGELSFGDVEAGQLALVVNELGTNLLKHAQGGHLLIAARPEHGDVEVLSVDCGPGMADIRRSLEDGYSTAGTKGTGLGAVKRLSREFALHSRPGEGTLCLARVGRMGGRKATDAAAAEEFEYGAVCVPAPGERVSGDSWSVAVEGSNAAVLIADGLGHGPDAAKASLAAAAVFDADPFASLRDGIGRIHTALQATRGAAVCVANVDAAASSVRYAGAGNIVGRIVSGLVDRSLATQHGTAGVQIRRTEESTSELPPHALLVVHSDGLETRWTTAPLLPLLQSHPALLAAALWRAHSRRRDDVSVVVLRRKEAA</sequence>
<dbReference type="PANTHER" id="PTHR35801:SF1">
    <property type="entry name" value="PHOSPHOSERINE PHOSPHATASE RSBX"/>
    <property type="match status" value="1"/>
</dbReference>
<evidence type="ECO:0000259" key="1">
    <source>
        <dbReference type="SMART" id="SM00331"/>
    </source>
</evidence>
<dbReference type="EMBL" id="JBBKZU010000007">
    <property type="protein sequence ID" value="MEJ8813031.1"/>
    <property type="molecule type" value="Genomic_DNA"/>
</dbReference>
<dbReference type="CDD" id="cd16934">
    <property type="entry name" value="HATPase_RsbT-like"/>
    <property type="match status" value="1"/>
</dbReference>
<evidence type="ECO:0000313" key="2">
    <source>
        <dbReference type="EMBL" id="MEJ8813031.1"/>
    </source>
</evidence>
<comment type="caution">
    <text evidence="2">The sequence shown here is derived from an EMBL/GenBank/DDBJ whole genome shotgun (WGS) entry which is preliminary data.</text>
</comment>
<protein>
    <submittedName>
        <fullName evidence="2">ATP-binding SpoIIE family protein phosphatase</fullName>
    </submittedName>
</protein>